<dbReference type="KEGG" id="hsd:SD1D_0682"/>
<proteinExistence type="predicted"/>
<dbReference type="InterPro" id="IPR047057">
    <property type="entry name" value="MerR_fam"/>
</dbReference>
<evidence type="ECO:0000313" key="7">
    <source>
        <dbReference type="Proteomes" id="UP000196053"/>
    </source>
</evidence>
<dbReference type="PROSITE" id="PS50937">
    <property type="entry name" value="HTH_MERR_2"/>
    <property type="match status" value="1"/>
</dbReference>
<dbReference type="Proteomes" id="UP000196053">
    <property type="component" value="Chromosome I"/>
</dbReference>
<reference evidence="7" key="1">
    <citation type="submission" date="2015-09" db="EMBL/GenBank/DDBJ databases">
        <authorList>
            <person name="Wibberg D."/>
        </authorList>
    </citation>
    <scope>NUCLEOTIDE SEQUENCE [LARGE SCALE GENOMIC DNA]</scope>
    <source>
        <strain evidence="7">SD1D</strain>
    </source>
</reference>
<dbReference type="Pfam" id="PF13411">
    <property type="entry name" value="MerR_1"/>
    <property type="match status" value="1"/>
</dbReference>
<dbReference type="OrthoDB" id="9791488at2"/>
<evidence type="ECO:0000256" key="2">
    <source>
        <dbReference type="ARBA" id="ARBA00023015"/>
    </source>
</evidence>
<keyword evidence="1" id="KW-0678">Repressor</keyword>
<protein>
    <recommendedName>
        <fullName evidence="5">HTH merR-type domain-containing protein</fullName>
    </recommendedName>
</protein>
<dbReference type="CDD" id="cd00592">
    <property type="entry name" value="HTH_MerR-like"/>
    <property type="match status" value="1"/>
</dbReference>
<dbReference type="InterPro" id="IPR000551">
    <property type="entry name" value="MerR-type_HTH_dom"/>
</dbReference>
<dbReference type="EMBL" id="LN879430">
    <property type="protein sequence ID" value="CUH92230.1"/>
    <property type="molecule type" value="Genomic_DNA"/>
</dbReference>
<evidence type="ECO:0000256" key="4">
    <source>
        <dbReference type="ARBA" id="ARBA00023163"/>
    </source>
</evidence>
<evidence type="ECO:0000256" key="1">
    <source>
        <dbReference type="ARBA" id="ARBA00022491"/>
    </source>
</evidence>
<sequence>MLINEVSKITGLTKKAIEYYTGQGLVSPSVLENGYRNYSQNDIECLKKISVLRKLGIGTDDIKRILDDDSVETLHEISVRKELSMEREQAKQAILIQLSNGLSYSEVSSNLQVIENSKTITEKLLEAFPGYYGRYICLHFARFLNEPIITKKQEAAYNKIIDFLDNVPSLTLPEELQGYLLEATQDIGTEQICELLDNTKKSIENPEEFLSYNKEILEPYLVYRKSDEYKNSPVGKIMELTKEFNSTSGYYNIFIPALKELSSSYSEYHNQLERAGKIFLGKYPDIQ</sequence>
<dbReference type="SMART" id="SM00422">
    <property type="entry name" value="HTH_MERR"/>
    <property type="match status" value="1"/>
</dbReference>
<dbReference type="RefSeq" id="WP_058257615.1">
    <property type="nucleotide sequence ID" value="NZ_DUPS01000061.1"/>
</dbReference>
<dbReference type="Gene3D" id="1.10.1660.10">
    <property type="match status" value="1"/>
</dbReference>
<dbReference type="GO" id="GO:0003700">
    <property type="term" value="F:DNA-binding transcription factor activity"/>
    <property type="evidence" value="ECO:0007669"/>
    <property type="project" value="InterPro"/>
</dbReference>
<gene>
    <name evidence="6" type="ORF">SD1D_0682</name>
</gene>
<dbReference type="PANTHER" id="PTHR30204:SF69">
    <property type="entry name" value="MERR-FAMILY TRANSCRIPTIONAL REGULATOR"/>
    <property type="match status" value="1"/>
</dbReference>
<accession>A0A0K8J420</accession>
<organism evidence="6 7">
    <name type="scientific">Herbinix luporum</name>
    <dbReference type="NCBI Taxonomy" id="1679721"/>
    <lineage>
        <taxon>Bacteria</taxon>
        <taxon>Bacillati</taxon>
        <taxon>Bacillota</taxon>
        <taxon>Clostridia</taxon>
        <taxon>Lachnospirales</taxon>
        <taxon>Lachnospiraceae</taxon>
        <taxon>Herbinix</taxon>
    </lineage>
</organism>
<keyword evidence="2" id="KW-0805">Transcription regulation</keyword>
<dbReference type="GO" id="GO:0003677">
    <property type="term" value="F:DNA binding"/>
    <property type="evidence" value="ECO:0007669"/>
    <property type="project" value="UniProtKB-KW"/>
</dbReference>
<dbReference type="AlphaFoldDB" id="A0A0K8J420"/>
<dbReference type="SUPFAM" id="SSF46955">
    <property type="entry name" value="Putative DNA-binding domain"/>
    <property type="match status" value="1"/>
</dbReference>
<keyword evidence="7" id="KW-1185">Reference proteome</keyword>
<evidence type="ECO:0000256" key="3">
    <source>
        <dbReference type="ARBA" id="ARBA00023125"/>
    </source>
</evidence>
<keyword evidence="4" id="KW-0804">Transcription</keyword>
<evidence type="ECO:0000259" key="5">
    <source>
        <dbReference type="PROSITE" id="PS50937"/>
    </source>
</evidence>
<feature type="domain" description="HTH merR-type" evidence="5">
    <location>
        <begin position="1"/>
        <end position="68"/>
    </location>
</feature>
<name>A0A0K8J420_9FIRM</name>
<evidence type="ECO:0000313" key="6">
    <source>
        <dbReference type="EMBL" id="CUH92230.1"/>
    </source>
</evidence>
<keyword evidence="3" id="KW-0238">DNA-binding</keyword>
<dbReference type="InterPro" id="IPR009061">
    <property type="entry name" value="DNA-bd_dom_put_sf"/>
</dbReference>
<dbReference type="PANTHER" id="PTHR30204">
    <property type="entry name" value="REDOX-CYCLING DRUG-SENSING TRANSCRIPTIONAL ACTIVATOR SOXR"/>
    <property type="match status" value="1"/>
</dbReference>